<evidence type="ECO:0000256" key="4">
    <source>
        <dbReference type="ARBA" id="ARBA00022929"/>
    </source>
</evidence>
<gene>
    <name evidence="7" type="primary">cerI</name>
    <name evidence="7" type="ORF">GCM10011498_25750</name>
</gene>
<dbReference type="GO" id="GO:0009372">
    <property type="term" value="P:quorum sensing"/>
    <property type="evidence" value="ECO:0007669"/>
    <property type="project" value="UniProtKB-UniRule"/>
</dbReference>
<reference evidence="7" key="2">
    <citation type="submission" date="2020-09" db="EMBL/GenBank/DDBJ databases">
        <authorList>
            <person name="Sun Q."/>
            <person name="Zhou Y."/>
        </authorList>
    </citation>
    <scope>NUCLEOTIDE SEQUENCE</scope>
    <source>
        <strain evidence="7">CGMCC 1.15880</strain>
    </source>
</reference>
<dbReference type="Proteomes" id="UP000628017">
    <property type="component" value="Unassembled WGS sequence"/>
</dbReference>
<dbReference type="Gene3D" id="3.40.630.30">
    <property type="match status" value="1"/>
</dbReference>
<dbReference type="Pfam" id="PF00765">
    <property type="entry name" value="Autoind_synth"/>
    <property type="match status" value="1"/>
</dbReference>
<name>A0A916QZI0_9RHOB</name>
<comment type="catalytic activity">
    <reaction evidence="6">
        <text>a fatty acyl-[ACP] + S-adenosyl-L-methionine = an N-acyl-L-homoserine lactone + S-methyl-5'-thioadenosine + holo-[ACP] + H(+)</text>
        <dbReference type="Rhea" id="RHEA:10096"/>
        <dbReference type="Rhea" id="RHEA-COMP:9685"/>
        <dbReference type="Rhea" id="RHEA-COMP:14125"/>
        <dbReference type="ChEBI" id="CHEBI:15378"/>
        <dbReference type="ChEBI" id="CHEBI:17509"/>
        <dbReference type="ChEBI" id="CHEBI:55474"/>
        <dbReference type="ChEBI" id="CHEBI:59789"/>
        <dbReference type="ChEBI" id="CHEBI:64479"/>
        <dbReference type="ChEBI" id="CHEBI:138651"/>
        <dbReference type="EC" id="2.3.1.184"/>
    </reaction>
</comment>
<evidence type="ECO:0000256" key="6">
    <source>
        <dbReference type="RuleBase" id="RU361135"/>
    </source>
</evidence>
<reference evidence="7" key="1">
    <citation type="journal article" date="2014" name="Int. J. Syst. Evol. Microbiol.">
        <title>Complete genome sequence of Corynebacterium casei LMG S-19264T (=DSM 44701T), isolated from a smear-ripened cheese.</title>
        <authorList>
            <consortium name="US DOE Joint Genome Institute (JGI-PGF)"/>
            <person name="Walter F."/>
            <person name="Albersmeier A."/>
            <person name="Kalinowski J."/>
            <person name="Ruckert C."/>
        </authorList>
    </citation>
    <scope>NUCLEOTIDE SEQUENCE</scope>
    <source>
        <strain evidence="7">CGMCC 1.15880</strain>
    </source>
</reference>
<dbReference type="EMBL" id="BMKA01000003">
    <property type="protein sequence ID" value="GGA23699.1"/>
    <property type="molecule type" value="Genomic_DNA"/>
</dbReference>
<organism evidence="7 8">
    <name type="scientific">Neptunicoccus cionae</name>
    <dbReference type="NCBI Taxonomy" id="2035344"/>
    <lineage>
        <taxon>Bacteria</taxon>
        <taxon>Pseudomonadati</taxon>
        <taxon>Pseudomonadota</taxon>
        <taxon>Alphaproteobacteria</taxon>
        <taxon>Rhodobacterales</taxon>
        <taxon>Paracoccaceae</taxon>
        <taxon>Neptunicoccus</taxon>
    </lineage>
</organism>
<dbReference type="PROSITE" id="PS51187">
    <property type="entry name" value="AUTOINDUCER_SYNTH_2"/>
    <property type="match status" value="1"/>
</dbReference>
<accession>A0A916QZI0</accession>
<dbReference type="AlphaFoldDB" id="A0A916QZI0"/>
<keyword evidence="1 5" id="KW-0673">Quorum sensing</keyword>
<dbReference type="InterPro" id="IPR001690">
    <property type="entry name" value="Autoind_synthase"/>
</dbReference>
<evidence type="ECO:0000256" key="3">
    <source>
        <dbReference type="ARBA" id="ARBA00022691"/>
    </source>
</evidence>
<dbReference type="RefSeq" id="WP_188675945.1">
    <property type="nucleotide sequence ID" value="NZ_BMKA01000003.1"/>
</dbReference>
<keyword evidence="2 6" id="KW-0808">Transferase</keyword>
<comment type="caution">
    <text evidence="7">The sequence shown here is derived from an EMBL/GenBank/DDBJ whole genome shotgun (WGS) entry which is preliminary data.</text>
</comment>
<dbReference type="InterPro" id="IPR016181">
    <property type="entry name" value="Acyl_CoA_acyltransferase"/>
</dbReference>
<keyword evidence="3 6" id="KW-0949">S-adenosyl-L-methionine</keyword>
<dbReference type="EC" id="2.3.1.184" evidence="6"/>
<dbReference type="PRINTS" id="PR01549">
    <property type="entry name" value="AUTOINDCRSYN"/>
</dbReference>
<comment type="similarity">
    <text evidence="5 6">Belongs to the autoinducer synthase family.</text>
</comment>
<dbReference type="SUPFAM" id="SSF55729">
    <property type="entry name" value="Acyl-CoA N-acyltransferases (Nat)"/>
    <property type="match status" value="1"/>
</dbReference>
<evidence type="ECO:0000256" key="2">
    <source>
        <dbReference type="ARBA" id="ARBA00022679"/>
    </source>
</evidence>
<evidence type="ECO:0000256" key="5">
    <source>
        <dbReference type="PROSITE-ProRule" id="PRU00533"/>
    </source>
</evidence>
<evidence type="ECO:0000256" key="1">
    <source>
        <dbReference type="ARBA" id="ARBA00022654"/>
    </source>
</evidence>
<sequence>MLSYLYADEIAAFPLLQDTMFRDRKTQFVDRLGWDLTIDRRGWEQDDYDGMNPLYAIWQLPDGSHGGSMRVLPTTGPCMTNDHFCDVTGGAITSPVIWESTRFCLSPRVSDQAGRISAAIMLAGCEIGLGFHLRHAIGVFDARMVRIYRRLGWAPEIVGSQGQGRQQIAVGLWEFSQQIRDTLCVAADVSPAQSADWFAAAFGAKPINLAQEMPSQVSPRWS</sequence>
<dbReference type="GO" id="GO:0007165">
    <property type="term" value="P:signal transduction"/>
    <property type="evidence" value="ECO:0007669"/>
    <property type="project" value="TreeGrafter"/>
</dbReference>
<dbReference type="GO" id="GO:0061579">
    <property type="term" value="F:N-acyl homoserine lactone synthase activity"/>
    <property type="evidence" value="ECO:0007669"/>
    <property type="project" value="UniProtKB-UniRule"/>
</dbReference>
<proteinExistence type="inferred from homology"/>
<protein>
    <recommendedName>
        <fullName evidence="6">Acyl-homoserine-lactone synthase</fullName>
        <ecNumber evidence="6">2.3.1.184</ecNumber>
    </recommendedName>
    <alternativeName>
        <fullName evidence="6">Autoinducer synthesis protein</fullName>
    </alternativeName>
</protein>
<evidence type="ECO:0000313" key="7">
    <source>
        <dbReference type="EMBL" id="GGA23699.1"/>
    </source>
</evidence>
<dbReference type="PANTHER" id="PTHR39322:SF1">
    <property type="entry name" value="ISOVALERYL-HOMOSERINE LACTONE SYNTHASE"/>
    <property type="match status" value="1"/>
</dbReference>
<keyword evidence="4 5" id="KW-0071">Autoinducer synthesis</keyword>
<evidence type="ECO:0000313" key="8">
    <source>
        <dbReference type="Proteomes" id="UP000628017"/>
    </source>
</evidence>
<keyword evidence="8" id="KW-1185">Reference proteome</keyword>
<dbReference type="PANTHER" id="PTHR39322">
    <property type="entry name" value="ACYL-HOMOSERINE-LACTONE SYNTHASE"/>
    <property type="match status" value="1"/>
</dbReference>